<evidence type="ECO:0000313" key="2">
    <source>
        <dbReference type="EMBL" id="GMI75796.1"/>
    </source>
</evidence>
<protein>
    <submittedName>
        <fullName evidence="2">Uncharacterized protein</fullName>
    </submittedName>
</protein>
<dbReference type="Proteomes" id="UP001165190">
    <property type="component" value="Unassembled WGS sequence"/>
</dbReference>
<name>A0A9W7HE69_HIBTR</name>
<feature type="region of interest" description="Disordered" evidence="1">
    <location>
        <begin position="79"/>
        <end position="98"/>
    </location>
</feature>
<feature type="region of interest" description="Disordered" evidence="1">
    <location>
        <begin position="261"/>
        <end position="280"/>
    </location>
</feature>
<gene>
    <name evidence="2" type="ORF">HRI_001248900</name>
</gene>
<accession>A0A9W7HE69</accession>
<keyword evidence="3" id="KW-1185">Reference proteome</keyword>
<dbReference type="PANTHER" id="PTHR35486">
    <property type="entry name" value="EXPRESSED PROTEIN"/>
    <property type="match status" value="1"/>
</dbReference>
<sequence>MRCKEHLTDLTSAVGVCATCLRQRLLALLAAQAQLARAAESRRKPEPPPLIFPRSVSPYVSRRKSEDDGSNWIHNQRFYSTPQVGPTHGTATTGDFEPARSFKKKNRFSLFSDLFRSRSGKLNADPSVHYHRDSSGEPSSSSSSPSLFSAIFAVRRKKNQSSRTALVEEFGQFDAGDRKPCRITDRGMSPAIEADSGDECDRLPSGISLEASPQWKRTPKAARRARNPSSGMTFCLSPLVRASPNRHWNQKGGLPPDMSFTGDSRSPMKPQLGSAAGFPANRSRKLADMGTVNYKC</sequence>
<comment type="caution">
    <text evidence="2">The sequence shown here is derived from an EMBL/GenBank/DDBJ whole genome shotgun (WGS) entry which is preliminary data.</text>
</comment>
<proteinExistence type="predicted"/>
<dbReference type="EMBL" id="BSYR01000012">
    <property type="protein sequence ID" value="GMI75796.1"/>
    <property type="molecule type" value="Genomic_DNA"/>
</dbReference>
<feature type="region of interest" description="Disordered" evidence="1">
    <location>
        <begin position="122"/>
        <end position="145"/>
    </location>
</feature>
<evidence type="ECO:0000313" key="3">
    <source>
        <dbReference type="Proteomes" id="UP001165190"/>
    </source>
</evidence>
<dbReference type="AlphaFoldDB" id="A0A9W7HE69"/>
<feature type="compositionally biased region" description="Low complexity" evidence="1">
    <location>
        <begin position="136"/>
        <end position="145"/>
    </location>
</feature>
<evidence type="ECO:0000256" key="1">
    <source>
        <dbReference type="SAM" id="MobiDB-lite"/>
    </source>
</evidence>
<dbReference type="PANTHER" id="PTHR35486:SF1">
    <property type="entry name" value="OS02G0689500 PROTEIN"/>
    <property type="match status" value="1"/>
</dbReference>
<feature type="compositionally biased region" description="Polar residues" evidence="1">
    <location>
        <begin position="79"/>
        <end position="93"/>
    </location>
</feature>
<reference evidence="2" key="1">
    <citation type="submission" date="2023-05" db="EMBL/GenBank/DDBJ databases">
        <title>Genome and transcriptome analyses reveal genes involved in the formation of fine ridges on petal epidermal cells in Hibiscus trionum.</title>
        <authorList>
            <person name="Koshimizu S."/>
            <person name="Masuda S."/>
            <person name="Ishii T."/>
            <person name="Shirasu K."/>
            <person name="Hoshino A."/>
            <person name="Arita M."/>
        </authorList>
    </citation>
    <scope>NUCLEOTIDE SEQUENCE</scope>
    <source>
        <strain evidence="2">Hamamatsu line</strain>
    </source>
</reference>
<dbReference type="OrthoDB" id="688025at2759"/>
<organism evidence="2 3">
    <name type="scientific">Hibiscus trionum</name>
    <name type="common">Flower of an hour</name>
    <dbReference type="NCBI Taxonomy" id="183268"/>
    <lineage>
        <taxon>Eukaryota</taxon>
        <taxon>Viridiplantae</taxon>
        <taxon>Streptophyta</taxon>
        <taxon>Embryophyta</taxon>
        <taxon>Tracheophyta</taxon>
        <taxon>Spermatophyta</taxon>
        <taxon>Magnoliopsida</taxon>
        <taxon>eudicotyledons</taxon>
        <taxon>Gunneridae</taxon>
        <taxon>Pentapetalae</taxon>
        <taxon>rosids</taxon>
        <taxon>malvids</taxon>
        <taxon>Malvales</taxon>
        <taxon>Malvaceae</taxon>
        <taxon>Malvoideae</taxon>
        <taxon>Hibiscus</taxon>
    </lineage>
</organism>